<evidence type="ECO:0000256" key="2">
    <source>
        <dbReference type="ARBA" id="ARBA00022741"/>
    </source>
</evidence>
<dbReference type="GO" id="GO:0016878">
    <property type="term" value="F:acid-thiol ligase activity"/>
    <property type="evidence" value="ECO:0007669"/>
    <property type="project" value="UniProtKB-ARBA"/>
</dbReference>
<reference evidence="4" key="2">
    <citation type="submission" date="2019-07" db="EMBL/GenBank/DDBJ databases">
        <authorList>
            <person name="Seetharam A."/>
            <person name="Woodhouse M."/>
            <person name="Cannon E."/>
        </authorList>
    </citation>
    <scope>NUCLEOTIDE SEQUENCE [LARGE SCALE GENOMIC DNA]</scope>
    <source>
        <strain evidence="4">cv. B73</strain>
    </source>
</reference>
<dbReference type="InParanoid" id="A0A804NF87"/>
<dbReference type="PANTHER" id="PTHR24096:SF366">
    <property type="entry name" value="4-COUMARATE--COA LIGASE"/>
    <property type="match status" value="1"/>
</dbReference>
<dbReference type="PANTHER" id="PTHR24096">
    <property type="entry name" value="LONG-CHAIN-FATTY-ACID--COA LIGASE"/>
    <property type="match status" value="1"/>
</dbReference>
<keyword evidence="2" id="KW-0547">Nucleotide-binding</keyword>
<evidence type="ECO:0000313" key="5">
    <source>
        <dbReference type="Proteomes" id="UP000007305"/>
    </source>
</evidence>
<evidence type="ECO:0000313" key="4">
    <source>
        <dbReference type="EnsemblPlants" id="Zm00001eb156790_P001"/>
    </source>
</evidence>
<dbReference type="SUPFAM" id="SSF56801">
    <property type="entry name" value="Acetyl-CoA synthetase-like"/>
    <property type="match status" value="1"/>
</dbReference>
<dbReference type="EnsemblPlants" id="Zm00001eb156790_T001">
    <property type="protein sequence ID" value="Zm00001eb156790_P001"/>
    <property type="gene ID" value="Zm00001eb156790"/>
</dbReference>
<evidence type="ECO:0000256" key="3">
    <source>
        <dbReference type="ARBA" id="ARBA00022840"/>
    </source>
</evidence>
<evidence type="ECO:0008006" key="6">
    <source>
        <dbReference type="Google" id="ProtNLM"/>
    </source>
</evidence>
<reference evidence="4" key="3">
    <citation type="submission" date="2021-05" db="UniProtKB">
        <authorList>
            <consortium name="EnsemblPlants"/>
        </authorList>
    </citation>
    <scope>IDENTIFICATION</scope>
    <source>
        <strain evidence="4">cv. B73</strain>
    </source>
</reference>
<name>A0A804NF87_MAIZE</name>
<evidence type="ECO:0000256" key="1">
    <source>
        <dbReference type="ARBA" id="ARBA00022598"/>
    </source>
</evidence>
<reference evidence="5" key="1">
    <citation type="submission" date="2015-12" db="EMBL/GenBank/DDBJ databases">
        <title>Update maize B73 reference genome by single molecule sequencing technologies.</title>
        <authorList>
            <consortium name="Maize Genome Sequencing Project"/>
            <person name="Ware D."/>
        </authorList>
    </citation>
    <scope>NUCLEOTIDE SEQUENCE [LARGE SCALE GENOMIC DNA]</scope>
    <source>
        <strain evidence="5">cv. B73</strain>
    </source>
</reference>
<proteinExistence type="predicted"/>
<accession>A0A804NF87</accession>
<dbReference type="AlphaFoldDB" id="A0A804NF87"/>
<keyword evidence="3" id="KW-0067">ATP-binding</keyword>
<dbReference type="InterPro" id="IPR042099">
    <property type="entry name" value="ANL_N_sf"/>
</dbReference>
<dbReference type="Gene3D" id="3.40.50.12780">
    <property type="entry name" value="N-terminal domain of ligase-like"/>
    <property type="match status" value="1"/>
</dbReference>
<sequence length="151" mass="16267">MLELLLVGCSGVVVLLHGASLFLRALFAPRHAVARPISSGGDGPAALLPHLRITGICSATLRHKRSPQLQVEETYGLTEHSCITLTHAGGGEDFVDLDTGRSLPKNTPGEICVQSQAVTHGYLHYRRKEETERTIDAAGWLHTSDIGYISS</sequence>
<protein>
    <recommendedName>
        <fullName evidence="6">AMP-dependent synthetase/ligase domain-containing protein</fullName>
    </recommendedName>
</protein>
<keyword evidence="1" id="KW-0436">Ligase</keyword>
<keyword evidence="5" id="KW-1185">Reference proteome</keyword>
<dbReference type="Gramene" id="Zm00001eb156790_T001">
    <property type="protein sequence ID" value="Zm00001eb156790_P001"/>
    <property type="gene ID" value="Zm00001eb156790"/>
</dbReference>
<dbReference type="Proteomes" id="UP000007305">
    <property type="component" value="Chromosome 3"/>
</dbReference>
<organism evidence="4 5">
    <name type="scientific">Zea mays</name>
    <name type="common">Maize</name>
    <dbReference type="NCBI Taxonomy" id="4577"/>
    <lineage>
        <taxon>Eukaryota</taxon>
        <taxon>Viridiplantae</taxon>
        <taxon>Streptophyta</taxon>
        <taxon>Embryophyta</taxon>
        <taxon>Tracheophyta</taxon>
        <taxon>Spermatophyta</taxon>
        <taxon>Magnoliopsida</taxon>
        <taxon>Liliopsida</taxon>
        <taxon>Poales</taxon>
        <taxon>Poaceae</taxon>
        <taxon>PACMAD clade</taxon>
        <taxon>Panicoideae</taxon>
        <taxon>Andropogonodae</taxon>
        <taxon>Andropogoneae</taxon>
        <taxon>Tripsacinae</taxon>
        <taxon>Zea</taxon>
    </lineage>
</organism>
<dbReference type="GO" id="GO:0005524">
    <property type="term" value="F:ATP binding"/>
    <property type="evidence" value="ECO:0007669"/>
    <property type="project" value="UniProtKB-KW"/>
</dbReference>